<dbReference type="EMBL" id="CCBB010000001">
    <property type="protein sequence ID" value="CDO06327.1"/>
    <property type="molecule type" value="Genomic_DNA"/>
</dbReference>
<comment type="caution">
    <text evidence="1">The sequence shown here is derived from an EMBL/GenBank/DDBJ whole genome shotgun (WGS) entry which is preliminary data.</text>
</comment>
<sequence length="346" mass="35897">MRLVAEQGLWTTGRPAAAPPAVAVLEVAGAVLAWTVDDPQTPVAVTFTDVAAADWLWRVLGETGHVSVVEALTGRPAHTAAALDLVDVEWAAAALAPLRRLALGHWLRRWWPASVRDGIAGLDAALLDVEIAALTAAAEEFFAGDTFDSDVAGLLEPHRPALAALLADGDPRVAALIASVADWVDLDEIPAQRRQQDYALAAGAAGAQRPGTVASGTASIPWSAVPPGVFDAAEDTVSWAVTATAGAVRVEMRAELIGPASGIPVRFDGADGVLDAQGRATIALPITESAAWDRDWSSAVIAVGDSAGPGDNREVRNRLRAFARARLAGPAPDAFLAEILAAESDY</sequence>
<reference evidence="1" key="1">
    <citation type="submission" date="2014-03" db="EMBL/GenBank/DDBJ databases">
        <title>Draft Genome Sequence of Mycobacterium cosmeticum DSM 44829.</title>
        <authorList>
            <person name="Croce O."/>
            <person name="Robert C."/>
            <person name="Raoult D."/>
            <person name="Drancourt M."/>
        </authorList>
    </citation>
    <scope>NUCLEOTIDE SEQUENCE [LARGE SCALE GENOMIC DNA]</scope>
    <source>
        <strain evidence="1">DSM 44829</strain>
    </source>
</reference>
<accession>W9ATV0</accession>
<name>W9ATV0_MYCCO</name>
<evidence type="ECO:0000313" key="1">
    <source>
        <dbReference type="EMBL" id="CDO06327.1"/>
    </source>
</evidence>
<dbReference type="Proteomes" id="UP000028870">
    <property type="component" value="Unassembled WGS sequence"/>
</dbReference>
<dbReference type="eggNOG" id="ENOG5033V64">
    <property type="taxonomic scope" value="Bacteria"/>
</dbReference>
<dbReference type="RefSeq" id="WP_036396633.1">
    <property type="nucleotide sequence ID" value="NZ_CCBB010000001.1"/>
</dbReference>
<organism evidence="1 2">
    <name type="scientific">Mycolicibacterium cosmeticum</name>
    <dbReference type="NCBI Taxonomy" id="258533"/>
    <lineage>
        <taxon>Bacteria</taxon>
        <taxon>Bacillati</taxon>
        <taxon>Actinomycetota</taxon>
        <taxon>Actinomycetes</taxon>
        <taxon>Mycobacteriales</taxon>
        <taxon>Mycobacteriaceae</taxon>
        <taxon>Mycolicibacterium</taxon>
    </lineage>
</organism>
<keyword evidence="2" id="KW-1185">Reference proteome</keyword>
<dbReference type="STRING" id="258533.BN977_01113"/>
<reference evidence="1" key="2">
    <citation type="submission" date="2014-03" db="EMBL/GenBank/DDBJ databases">
        <authorList>
            <person name="Urmite Genomes"/>
        </authorList>
    </citation>
    <scope>NUCLEOTIDE SEQUENCE</scope>
    <source>
        <strain evidence="1">DSM 44829</strain>
    </source>
</reference>
<gene>
    <name evidence="1" type="ORF">BN977_01113</name>
</gene>
<dbReference type="OrthoDB" id="5124265at2"/>
<protein>
    <submittedName>
        <fullName evidence="1">Uncharacterized protein</fullName>
    </submittedName>
</protein>
<proteinExistence type="predicted"/>
<evidence type="ECO:0000313" key="2">
    <source>
        <dbReference type="Proteomes" id="UP000028870"/>
    </source>
</evidence>
<dbReference type="AlphaFoldDB" id="W9ATV0"/>